<keyword evidence="7" id="KW-1185">Reference proteome</keyword>
<evidence type="ECO:0000256" key="4">
    <source>
        <dbReference type="PROSITE-ProRule" id="PRU00335"/>
    </source>
</evidence>
<evidence type="ECO:0000256" key="2">
    <source>
        <dbReference type="ARBA" id="ARBA00023125"/>
    </source>
</evidence>
<feature type="domain" description="HTH tetR-type" evidence="5">
    <location>
        <begin position="6"/>
        <end position="66"/>
    </location>
</feature>
<dbReference type="InterPro" id="IPR036271">
    <property type="entry name" value="Tet_transcr_reg_TetR-rel_C_sf"/>
</dbReference>
<dbReference type="Pfam" id="PF00440">
    <property type="entry name" value="TetR_N"/>
    <property type="match status" value="2"/>
</dbReference>
<proteinExistence type="predicted"/>
<dbReference type="Gene3D" id="1.10.10.60">
    <property type="entry name" value="Homeodomain-like"/>
    <property type="match status" value="2"/>
</dbReference>
<protein>
    <submittedName>
        <fullName evidence="6">TetR/AcrR family transcriptional regulator</fullName>
    </submittedName>
</protein>
<dbReference type="RefSeq" id="WP_377352113.1">
    <property type="nucleotide sequence ID" value="NZ_JBHTLQ010000002.1"/>
</dbReference>
<dbReference type="Proteomes" id="UP001597216">
    <property type="component" value="Unassembled WGS sequence"/>
</dbReference>
<dbReference type="EMBL" id="JBHTLQ010000002">
    <property type="protein sequence ID" value="MFD1189248.1"/>
    <property type="molecule type" value="Genomic_DNA"/>
</dbReference>
<dbReference type="SUPFAM" id="SSF48498">
    <property type="entry name" value="Tetracyclin repressor-like, C-terminal domain"/>
    <property type="match status" value="1"/>
</dbReference>
<name>A0ABW3SXC5_9CAUL</name>
<evidence type="ECO:0000256" key="3">
    <source>
        <dbReference type="ARBA" id="ARBA00023163"/>
    </source>
</evidence>
<dbReference type="InterPro" id="IPR009057">
    <property type="entry name" value="Homeodomain-like_sf"/>
</dbReference>
<dbReference type="PANTHER" id="PTHR47506">
    <property type="entry name" value="TRANSCRIPTIONAL REGULATORY PROTEIN"/>
    <property type="match status" value="1"/>
</dbReference>
<feature type="DNA-binding region" description="H-T-H motif" evidence="4">
    <location>
        <begin position="29"/>
        <end position="48"/>
    </location>
</feature>
<keyword evidence="1" id="KW-0805">Transcription regulation</keyword>
<feature type="domain" description="HTH tetR-type" evidence="5">
    <location>
        <begin position="212"/>
        <end position="272"/>
    </location>
</feature>
<dbReference type="Gene3D" id="1.10.357.10">
    <property type="entry name" value="Tetracycline Repressor, domain 2"/>
    <property type="match status" value="2"/>
</dbReference>
<organism evidence="6 7">
    <name type="scientific">Phenylobacterium conjunctum</name>
    <dbReference type="NCBI Taxonomy" id="1298959"/>
    <lineage>
        <taxon>Bacteria</taxon>
        <taxon>Pseudomonadati</taxon>
        <taxon>Pseudomonadota</taxon>
        <taxon>Alphaproteobacteria</taxon>
        <taxon>Caulobacterales</taxon>
        <taxon>Caulobacteraceae</taxon>
        <taxon>Phenylobacterium</taxon>
    </lineage>
</organism>
<evidence type="ECO:0000313" key="6">
    <source>
        <dbReference type="EMBL" id="MFD1189248.1"/>
    </source>
</evidence>
<sequence length="392" mass="42987">MRPRYAAKREAIMEAATQVFCDQGFSGFTLAAVAKRMDLHPVSLTYYFKRKEDLAGAVLHVALARHAAMVDAAEREATPQARLRALIRAYVEVRRRVALGEEGPLAPFSEVRLVGAEGLMEAFSDLYIRLGRLTRSEDAPWMTPARRHALARLLVDHLGWTDAWLGAYAPEDYVRVGERLADILIDGMAPDGAVPPALPLPALGGCEAQNDEVTRESFLTAATSLINREGYRGASVEKISAELKVTKGSFYHHNTDKDELAVACFERSIELMGEARRLALSNGRNGWERLWLWTASLSQLQASAPDGRLLRHYALAAVPPDIRTDVARRFYATAMSLSGLIADGIADGSLRAVDPLLAGQLVLVTFNSARPAAVGDLLQDYVRPALTGWLRP</sequence>
<evidence type="ECO:0000313" key="7">
    <source>
        <dbReference type="Proteomes" id="UP001597216"/>
    </source>
</evidence>
<feature type="DNA-binding region" description="H-T-H motif" evidence="4">
    <location>
        <begin position="235"/>
        <end position="254"/>
    </location>
</feature>
<gene>
    <name evidence="6" type="ORF">ACFQ27_01535</name>
</gene>
<dbReference type="SUPFAM" id="SSF46689">
    <property type="entry name" value="Homeodomain-like"/>
    <property type="match status" value="2"/>
</dbReference>
<accession>A0ABW3SXC5</accession>
<comment type="caution">
    <text evidence="6">The sequence shown here is derived from an EMBL/GenBank/DDBJ whole genome shotgun (WGS) entry which is preliminary data.</text>
</comment>
<reference evidence="7" key="1">
    <citation type="journal article" date="2019" name="Int. J. Syst. Evol. Microbiol.">
        <title>The Global Catalogue of Microorganisms (GCM) 10K type strain sequencing project: providing services to taxonomists for standard genome sequencing and annotation.</title>
        <authorList>
            <consortium name="The Broad Institute Genomics Platform"/>
            <consortium name="The Broad Institute Genome Sequencing Center for Infectious Disease"/>
            <person name="Wu L."/>
            <person name="Ma J."/>
        </authorList>
    </citation>
    <scope>NUCLEOTIDE SEQUENCE [LARGE SCALE GENOMIC DNA]</scope>
    <source>
        <strain evidence="7">CCUG 55074</strain>
    </source>
</reference>
<dbReference type="InterPro" id="IPR001647">
    <property type="entry name" value="HTH_TetR"/>
</dbReference>
<evidence type="ECO:0000256" key="1">
    <source>
        <dbReference type="ARBA" id="ARBA00023015"/>
    </source>
</evidence>
<dbReference type="PROSITE" id="PS50977">
    <property type="entry name" value="HTH_TETR_2"/>
    <property type="match status" value="2"/>
</dbReference>
<evidence type="ECO:0000259" key="5">
    <source>
        <dbReference type="PROSITE" id="PS50977"/>
    </source>
</evidence>
<keyword evidence="3" id="KW-0804">Transcription</keyword>
<dbReference type="PANTHER" id="PTHR47506:SF1">
    <property type="entry name" value="HTH-TYPE TRANSCRIPTIONAL REGULATOR YJDC"/>
    <property type="match status" value="1"/>
</dbReference>
<keyword evidence="2 4" id="KW-0238">DNA-binding</keyword>